<dbReference type="RefSeq" id="XP_052109051.1">
    <property type="nucleotide sequence ID" value="XM_052253091.1"/>
</dbReference>
<dbReference type="InterPro" id="IPR013083">
    <property type="entry name" value="Znf_RING/FYVE/PHD"/>
</dbReference>
<dbReference type="KEGG" id="adu:107460528"/>
<evidence type="ECO:0000256" key="1">
    <source>
        <dbReference type="ARBA" id="ARBA00000900"/>
    </source>
</evidence>
<dbReference type="PANTHER" id="PTHR46279">
    <property type="entry name" value="RING/U-BOX SUPERFAMILY PROTEIN"/>
    <property type="match status" value="1"/>
</dbReference>
<dbReference type="InterPro" id="IPR032872">
    <property type="entry name" value="WAK_assoc_C"/>
</dbReference>
<dbReference type="Pfam" id="PF14380">
    <property type="entry name" value="WAK_assoc"/>
    <property type="match status" value="1"/>
</dbReference>
<dbReference type="GO" id="GO:0016020">
    <property type="term" value="C:membrane"/>
    <property type="evidence" value="ECO:0007669"/>
    <property type="project" value="UniProtKB-SubCell"/>
</dbReference>
<dbReference type="OrthoDB" id="8062037at2759"/>
<keyword evidence="6" id="KW-0479">Metal-binding</keyword>
<dbReference type="InterPro" id="IPR001841">
    <property type="entry name" value="Znf_RING"/>
</dbReference>
<evidence type="ECO:0000256" key="10">
    <source>
        <dbReference type="ARBA" id="ARBA00022833"/>
    </source>
</evidence>
<keyword evidence="7" id="KW-0732">Signal</keyword>
<evidence type="ECO:0000313" key="23">
    <source>
        <dbReference type="RefSeq" id="XP_052109051.1"/>
    </source>
</evidence>
<feature type="domain" description="RING-type" evidence="20">
    <location>
        <begin position="379"/>
        <end position="421"/>
    </location>
</feature>
<evidence type="ECO:0000256" key="13">
    <source>
        <dbReference type="ARBA" id="ARBA00023180"/>
    </source>
</evidence>
<keyword evidence="4" id="KW-0808">Transferase</keyword>
<dbReference type="Gene3D" id="3.30.40.10">
    <property type="entry name" value="Zinc/RING finger domain, C3HC4 (zinc finger)"/>
    <property type="match status" value="1"/>
</dbReference>
<evidence type="ECO:0000256" key="12">
    <source>
        <dbReference type="ARBA" id="ARBA00023136"/>
    </source>
</evidence>
<evidence type="ECO:0000256" key="7">
    <source>
        <dbReference type="ARBA" id="ARBA00022729"/>
    </source>
</evidence>
<keyword evidence="8 17" id="KW-0863">Zinc-finger</keyword>
<evidence type="ECO:0000259" key="20">
    <source>
        <dbReference type="PROSITE" id="PS50089"/>
    </source>
</evidence>
<organism evidence="21 22">
    <name type="scientific">Arachis duranensis</name>
    <name type="common">Wild peanut</name>
    <dbReference type="NCBI Taxonomy" id="130453"/>
    <lineage>
        <taxon>Eukaryota</taxon>
        <taxon>Viridiplantae</taxon>
        <taxon>Streptophyta</taxon>
        <taxon>Embryophyta</taxon>
        <taxon>Tracheophyta</taxon>
        <taxon>Spermatophyta</taxon>
        <taxon>Magnoliopsida</taxon>
        <taxon>eudicotyledons</taxon>
        <taxon>Gunneridae</taxon>
        <taxon>Pentapetalae</taxon>
        <taxon>rosids</taxon>
        <taxon>fabids</taxon>
        <taxon>Fabales</taxon>
        <taxon>Fabaceae</taxon>
        <taxon>Papilionoideae</taxon>
        <taxon>50 kb inversion clade</taxon>
        <taxon>dalbergioids sensu lato</taxon>
        <taxon>Dalbergieae</taxon>
        <taxon>Pterocarpus clade</taxon>
        <taxon>Arachis</taxon>
    </lineage>
</organism>
<evidence type="ECO:0000313" key="21">
    <source>
        <dbReference type="Proteomes" id="UP000515211"/>
    </source>
</evidence>
<dbReference type="GO" id="GO:0008270">
    <property type="term" value="F:zinc ion binding"/>
    <property type="evidence" value="ECO:0007669"/>
    <property type="project" value="UniProtKB-KW"/>
</dbReference>
<proteinExistence type="inferred from homology"/>
<protein>
    <submittedName>
        <fullName evidence="22 23">RING-H2 finger protein ATL21B</fullName>
    </submittedName>
</protein>
<feature type="compositionally biased region" description="Basic and acidic residues" evidence="18">
    <location>
        <begin position="1"/>
        <end position="11"/>
    </location>
</feature>
<name>A0A6P4C012_ARADU</name>
<comment type="catalytic activity">
    <reaction evidence="16">
        <text>L-seryl-[protein] + ATP = O-phospho-L-seryl-[protein] + ADP + H(+)</text>
        <dbReference type="Rhea" id="RHEA:17989"/>
        <dbReference type="Rhea" id="RHEA-COMP:9863"/>
        <dbReference type="Rhea" id="RHEA-COMP:11604"/>
        <dbReference type="ChEBI" id="CHEBI:15378"/>
        <dbReference type="ChEBI" id="CHEBI:29999"/>
        <dbReference type="ChEBI" id="CHEBI:30616"/>
        <dbReference type="ChEBI" id="CHEBI:83421"/>
        <dbReference type="ChEBI" id="CHEBI:456216"/>
        <dbReference type="EC" id="2.7.11.1"/>
    </reaction>
</comment>
<comment type="catalytic activity">
    <reaction evidence="1">
        <text>S-ubiquitinyl-[E2 ubiquitin-conjugating enzyme]-L-cysteine + [acceptor protein]-L-lysine = [E2 ubiquitin-conjugating enzyme]-L-cysteine + N(6)-ubiquitinyl-[acceptor protein]-L-lysine.</text>
        <dbReference type="EC" id="2.3.2.27"/>
    </reaction>
</comment>
<comment type="similarity">
    <text evidence="14">Belongs to the RING-type zinc finger family. ATL subfamily.</text>
</comment>
<keyword evidence="12 19" id="KW-0472">Membrane</keyword>
<keyword evidence="5 19" id="KW-0812">Transmembrane</keyword>
<accession>A0A6P4C012</accession>
<sequence>MHPFALREVHPTAETPPPKCRCTEDNTPKVIIPKEAKVNPNPKTQLTPNMNFPIILLLLFFFSLKPPQKHVIVSSTTQDTCLDAVCNLREPVIRFPFQIEPNSSSSSCGYPGFTVTCNNRGQTLLNLPHSGGEFSIKGIDYDTQQVWVNDPDNCLPKRILSLNLSSSPFEAVYNQEFTFFNCSMNLEYLKHRYKPIACLSDPKHMFFATSSSTVVVYLSSICNVVKRVKVPVGVPFYEHVVSSNLSDDLRLSWEWPECGRCESHGGRCGFESNTTSHVMCFNDFPSKGFSRCARYAIAIGLGVPALLCFIGILSCLCSKLKILAHRWVWDRQTVPDFEPLISPQPTIILGLDGPTIESYPKMVVGESPNILPKPNDNTCPICLSEYKPKETVKRIPECLHCFHAQCIDEWLPLNASCPICRTSPNKLPAAA</sequence>
<dbReference type="RefSeq" id="XP_015934387.1">
    <property type="nucleotide sequence ID" value="XM_016078901.3"/>
</dbReference>
<reference evidence="22 23" key="2">
    <citation type="submission" date="2025-04" db="UniProtKB">
        <authorList>
            <consortium name="RefSeq"/>
        </authorList>
    </citation>
    <scope>IDENTIFICATION</scope>
    <source>
        <tissue evidence="22 23">Whole plant</tissue>
    </source>
</reference>
<evidence type="ECO:0000256" key="15">
    <source>
        <dbReference type="ARBA" id="ARBA00047899"/>
    </source>
</evidence>
<keyword evidence="21" id="KW-1185">Reference proteome</keyword>
<evidence type="ECO:0000256" key="17">
    <source>
        <dbReference type="PROSITE-ProRule" id="PRU00175"/>
    </source>
</evidence>
<dbReference type="RefSeq" id="XP_052109052.1">
    <property type="nucleotide sequence ID" value="XM_052253092.1"/>
</dbReference>
<dbReference type="Pfam" id="PF13947">
    <property type="entry name" value="GUB_WAK_bind"/>
    <property type="match status" value="1"/>
</dbReference>
<evidence type="ECO:0000256" key="9">
    <source>
        <dbReference type="ARBA" id="ARBA00022786"/>
    </source>
</evidence>
<dbReference type="InterPro" id="IPR025287">
    <property type="entry name" value="WAK_GUB"/>
</dbReference>
<comment type="subcellular location">
    <subcellularLocation>
        <location evidence="2">Membrane</location>
        <topology evidence="2">Single-pass membrane protein</topology>
    </subcellularLocation>
</comment>
<keyword evidence="11 19" id="KW-1133">Transmembrane helix</keyword>
<dbReference type="PROSITE" id="PS50089">
    <property type="entry name" value="ZF_RING_2"/>
    <property type="match status" value="1"/>
</dbReference>
<dbReference type="SUPFAM" id="SSF57850">
    <property type="entry name" value="RING/U-box"/>
    <property type="match status" value="1"/>
</dbReference>
<keyword evidence="10" id="KW-0862">Zinc</keyword>
<feature type="region of interest" description="Disordered" evidence="18">
    <location>
        <begin position="1"/>
        <end position="20"/>
    </location>
</feature>
<gene>
    <name evidence="22 23 24" type="primary">LOC107460528</name>
</gene>
<comment type="pathway">
    <text evidence="3">Protein modification; protein ubiquitination.</text>
</comment>
<reference evidence="21" key="1">
    <citation type="journal article" date="2016" name="Nat. Genet.">
        <title>The genome sequences of Arachis duranensis and Arachis ipaensis, the diploid ancestors of cultivated peanut.</title>
        <authorList>
            <person name="Bertioli D.J."/>
            <person name="Cannon S.B."/>
            <person name="Froenicke L."/>
            <person name="Huang G."/>
            <person name="Farmer A.D."/>
            <person name="Cannon E.K."/>
            <person name="Liu X."/>
            <person name="Gao D."/>
            <person name="Clevenger J."/>
            <person name="Dash S."/>
            <person name="Ren L."/>
            <person name="Moretzsohn M.C."/>
            <person name="Shirasawa K."/>
            <person name="Huang W."/>
            <person name="Vidigal B."/>
            <person name="Abernathy B."/>
            <person name="Chu Y."/>
            <person name="Niederhuth C.E."/>
            <person name="Umale P."/>
            <person name="Araujo A.C."/>
            <person name="Kozik A."/>
            <person name="Kim K.D."/>
            <person name="Burow M.D."/>
            <person name="Varshney R.K."/>
            <person name="Wang X."/>
            <person name="Zhang X."/>
            <person name="Barkley N."/>
            <person name="Guimaraes P.M."/>
            <person name="Isobe S."/>
            <person name="Guo B."/>
            <person name="Liao B."/>
            <person name="Stalker H.T."/>
            <person name="Schmitz R.J."/>
            <person name="Scheffler B.E."/>
            <person name="Leal-Bertioli S.C."/>
            <person name="Xun X."/>
            <person name="Jackson S.A."/>
            <person name="Michelmore R."/>
            <person name="Ozias-Akins P."/>
        </authorList>
    </citation>
    <scope>NUCLEOTIDE SEQUENCE [LARGE SCALE GENOMIC DNA]</scope>
    <source>
        <strain evidence="21">cv. V14167</strain>
    </source>
</reference>
<dbReference type="SMART" id="SM00184">
    <property type="entry name" value="RING"/>
    <property type="match status" value="1"/>
</dbReference>
<dbReference type="AlphaFoldDB" id="A0A6P4C012"/>
<dbReference type="GeneID" id="107460528"/>
<comment type="catalytic activity">
    <reaction evidence="15">
        <text>L-threonyl-[protein] + ATP = O-phospho-L-threonyl-[protein] + ADP + H(+)</text>
        <dbReference type="Rhea" id="RHEA:46608"/>
        <dbReference type="Rhea" id="RHEA-COMP:11060"/>
        <dbReference type="Rhea" id="RHEA-COMP:11605"/>
        <dbReference type="ChEBI" id="CHEBI:15378"/>
        <dbReference type="ChEBI" id="CHEBI:30013"/>
        <dbReference type="ChEBI" id="CHEBI:30616"/>
        <dbReference type="ChEBI" id="CHEBI:61977"/>
        <dbReference type="ChEBI" id="CHEBI:456216"/>
        <dbReference type="EC" id="2.7.11.1"/>
    </reaction>
</comment>
<dbReference type="GO" id="GO:0030247">
    <property type="term" value="F:polysaccharide binding"/>
    <property type="evidence" value="ECO:0007669"/>
    <property type="project" value="InterPro"/>
</dbReference>
<keyword evidence="13" id="KW-0325">Glycoprotein</keyword>
<evidence type="ECO:0000256" key="19">
    <source>
        <dbReference type="SAM" id="Phobius"/>
    </source>
</evidence>
<evidence type="ECO:0000313" key="22">
    <source>
        <dbReference type="RefSeq" id="XP_015934387.1"/>
    </source>
</evidence>
<evidence type="ECO:0000256" key="16">
    <source>
        <dbReference type="ARBA" id="ARBA00048679"/>
    </source>
</evidence>
<dbReference type="GO" id="GO:0061630">
    <property type="term" value="F:ubiquitin protein ligase activity"/>
    <property type="evidence" value="ECO:0007669"/>
    <property type="project" value="UniProtKB-EC"/>
</dbReference>
<evidence type="ECO:0000256" key="2">
    <source>
        <dbReference type="ARBA" id="ARBA00004167"/>
    </source>
</evidence>
<dbReference type="CDD" id="cd16461">
    <property type="entry name" value="RING-H2_EL5-like"/>
    <property type="match status" value="1"/>
</dbReference>
<evidence type="ECO:0000313" key="24">
    <source>
        <dbReference type="RefSeq" id="XP_052109052.1"/>
    </source>
</evidence>
<evidence type="ECO:0000256" key="4">
    <source>
        <dbReference type="ARBA" id="ARBA00022679"/>
    </source>
</evidence>
<evidence type="ECO:0000256" key="11">
    <source>
        <dbReference type="ARBA" id="ARBA00022989"/>
    </source>
</evidence>
<evidence type="ECO:0000256" key="6">
    <source>
        <dbReference type="ARBA" id="ARBA00022723"/>
    </source>
</evidence>
<keyword evidence="9" id="KW-0833">Ubl conjugation pathway</keyword>
<dbReference type="InterPro" id="IPR046948">
    <property type="entry name" value="ATL20-22-like"/>
</dbReference>
<dbReference type="GO" id="GO:0004674">
    <property type="term" value="F:protein serine/threonine kinase activity"/>
    <property type="evidence" value="ECO:0007669"/>
    <property type="project" value="UniProtKB-EC"/>
</dbReference>
<evidence type="ECO:0000256" key="18">
    <source>
        <dbReference type="SAM" id="MobiDB-lite"/>
    </source>
</evidence>
<feature type="transmembrane region" description="Helical" evidence="19">
    <location>
        <begin position="295"/>
        <end position="317"/>
    </location>
</feature>
<dbReference type="Proteomes" id="UP000515211">
    <property type="component" value="Chromosome 8"/>
</dbReference>
<dbReference type="PANTHER" id="PTHR46279:SF10">
    <property type="entry name" value="RING-TYPE E3 UBIQUITIN TRANSFERASE"/>
    <property type="match status" value="1"/>
</dbReference>
<dbReference type="Pfam" id="PF13639">
    <property type="entry name" value="zf-RING_2"/>
    <property type="match status" value="1"/>
</dbReference>
<evidence type="ECO:0000256" key="14">
    <source>
        <dbReference type="ARBA" id="ARBA00024209"/>
    </source>
</evidence>
<evidence type="ECO:0000256" key="8">
    <source>
        <dbReference type="ARBA" id="ARBA00022771"/>
    </source>
</evidence>
<evidence type="ECO:0000256" key="3">
    <source>
        <dbReference type="ARBA" id="ARBA00004906"/>
    </source>
</evidence>
<evidence type="ECO:0000256" key="5">
    <source>
        <dbReference type="ARBA" id="ARBA00022692"/>
    </source>
</evidence>